<dbReference type="PANTHER" id="PTHR35218">
    <property type="entry name" value="RNASE H DOMAIN-CONTAINING PROTEIN"/>
    <property type="match status" value="1"/>
</dbReference>
<dbReference type="OrthoDB" id="680200at2759"/>
<accession>A0A2K2DJ52</accession>
<reference evidence="1 2" key="1">
    <citation type="journal article" date="2010" name="Nature">
        <title>Genome sequencing and analysis of the model grass Brachypodium distachyon.</title>
        <authorList>
            <consortium name="International Brachypodium Initiative"/>
        </authorList>
    </citation>
    <scope>NUCLEOTIDE SEQUENCE [LARGE SCALE GENOMIC DNA]</scope>
    <source>
        <strain evidence="1 2">Bd21</strain>
    </source>
</reference>
<gene>
    <name evidence="1" type="ORF">BRADI_1g12314v3</name>
</gene>
<dbReference type="InParanoid" id="A0A2K2DJ52"/>
<feature type="non-terminal residue" evidence="1">
    <location>
        <position position="75"/>
    </location>
</feature>
<keyword evidence="3" id="KW-1185">Reference proteome</keyword>
<dbReference type="Gene3D" id="3.60.10.10">
    <property type="entry name" value="Endonuclease/exonuclease/phosphatase"/>
    <property type="match status" value="1"/>
</dbReference>
<dbReference type="SUPFAM" id="SSF56219">
    <property type="entry name" value="DNase I-like"/>
    <property type="match status" value="1"/>
</dbReference>
<proteinExistence type="predicted"/>
<protein>
    <recommendedName>
        <fullName evidence="4">Endonuclease/exonuclease/phosphatase domain-containing protein</fullName>
    </recommendedName>
</protein>
<organism evidence="1">
    <name type="scientific">Brachypodium distachyon</name>
    <name type="common">Purple false brome</name>
    <name type="synonym">Trachynia distachya</name>
    <dbReference type="NCBI Taxonomy" id="15368"/>
    <lineage>
        <taxon>Eukaryota</taxon>
        <taxon>Viridiplantae</taxon>
        <taxon>Streptophyta</taxon>
        <taxon>Embryophyta</taxon>
        <taxon>Tracheophyta</taxon>
        <taxon>Spermatophyta</taxon>
        <taxon>Magnoliopsida</taxon>
        <taxon>Liliopsida</taxon>
        <taxon>Poales</taxon>
        <taxon>Poaceae</taxon>
        <taxon>BOP clade</taxon>
        <taxon>Pooideae</taxon>
        <taxon>Stipodae</taxon>
        <taxon>Brachypodieae</taxon>
        <taxon>Brachypodium</taxon>
    </lineage>
</organism>
<dbReference type="AlphaFoldDB" id="A0A2K2DJ52"/>
<dbReference type="PANTHER" id="PTHR35218:SF9">
    <property type="entry name" value="ENDONUCLEASE_EXONUCLEASE_PHOSPHATASE DOMAIN-CONTAINING PROTEIN"/>
    <property type="match status" value="1"/>
</dbReference>
<evidence type="ECO:0008006" key="4">
    <source>
        <dbReference type="Google" id="ProtNLM"/>
    </source>
</evidence>
<sequence>MIVFAWNCRGLGQSRTVQELVRLVRTHCPNIVFLSETRQNKSYVESICRRLGFQNCLPFSIKGKGGGLALYWNND</sequence>
<name>A0A2K2DJ52_BRADI</name>
<dbReference type="EnsemblPlants" id="PNT74307">
    <property type="protein sequence ID" value="PNT74307"/>
    <property type="gene ID" value="BRADI_1g12314v3"/>
</dbReference>
<evidence type="ECO:0000313" key="2">
    <source>
        <dbReference type="EnsemblPlants" id="PNT74307"/>
    </source>
</evidence>
<evidence type="ECO:0000313" key="3">
    <source>
        <dbReference type="Proteomes" id="UP000008810"/>
    </source>
</evidence>
<reference evidence="2" key="3">
    <citation type="submission" date="2018-08" db="UniProtKB">
        <authorList>
            <consortium name="EnsemblPlants"/>
        </authorList>
    </citation>
    <scope>IDENTIFICATION</scope>
    <source>
        <strain evidence="2">cv. Bd21</strain>
    </source>
</reference>
<dbReference type="EMBL" id="CM000880">
    <property type="protein sequence ID" value="PNT74307.1"/>
    <property type="molecule type" value="Genomic_DNA"/>
</dbReference>
<evidence type="ECO:0000313" key="1">
    <source>
        <dbReference type="EMBL" id="PNT74307.1"/>
    </source>
</evidence>
<reference evidence="1" key="2">
    <citation type="submission" date="2017-06" db="EMBL/GenBank/DDBJ databases">
        <title>WGS assembly of Brachypodium distachyon.</title>
        <authorList>
            <consortium name="The International Brachypodium Initiative"/>
            <person name="Lucas S."/>
            <person name="Harmon-Smith M."/>
            <person name="Lail K."/>
            <person name="Tice H."/>
            <person name="Grimwood J."/>
            <person name="Bruce D."/>
            <person name="Barry K."/>
            <person name="Shu S."/>
            <person name="Lindquist E."/>
            <person name="Wang M."/>
            <person name="Pitluck S."/>
            <person name="Vogel J.P."/>
            <person name="Garvin D.F."/>
            <person name="Mockler T.C."/>
            <person name="Schmutz J."/>
            <person name="Rokhsar D."/>
            <person name="Bevan M.W."/>
        </authorList>
    </citation>
    <scope>NUCLEOTIDE SEQUENCE</scope>
    <source>
        <strain evidence="1">Bd21</strain>
    </source>
</reference>
<dbReference type="Proteomes" id="UP000008810">
    <property type="component" value="Chromosome 1"/>
</dbReference>
<dbReference type="InterPro" id="IPR036691">
    <property type="entry name" value="Endo/exonu/phosph_ase_sf"/>
</dbReference>
<dbReference type="Gramene" id="PNT74307">
    <property type="protein sequence ID" value="PNT74307"/>
    <property type="gene ID" value="BRADI_1g12314v3"/>
</dbReference>